<reference evidence="2 3" key="1">
    <citation type="submission" date="2020-07" db="EMBL/GenBank/DDBJ databases">
        <title>Pusillimonas sp. nov., isolated from poultry manure in Taiwan.</title>
        <authorList>
            <person name="Lin S.-Y."/>
            <person name="Tang Y.-S."/>
            <person name="Young C.-C."/>
        </authorList>
    </citation>
    <scope>NUCLEOTIDE SEQUENCE [LARGE SCALE GENOMIC DNA]</scope>
    <source>
        <strain evidence="2 3">CC-YST705</strain>
    </source>
</reference>
<accession>A0ABS8C8N8</accession>
<name>A0ABS8C8N8_9BURK</name>
<protein>
    <submittedName>
        <fullName evidence="2">GIY-YIG nuclease family protein</fullName>
    </submittedName>
</protein>
<comment type="caution">
    <text evidence="2">The sequence shown here is derived from an EMBL/GenBank/DDBJ whole genome shotgun (WGS) entry which is preliminary data.</text>
</comment>
<organism evidence="2 3">
    <name type="scientific">Mesopusillimonas faecipullorum</name>
    <dbReference type="NCBI Taxonomy" id="2755040"/>
    <lineage>
        <taxon>Bacteria</taxon>
        <taxon>Pseudomonadati</taxon>
        <taxon>Pseudomonadota</taxon>
        <taxon>Betaproteobacteria</taxon>
        <taxon>Burkholderiales</taxon>
        <taxon>Alcaligenaceae</taxon>
        <taxon>Mesopusillimonas</taxon>
    </lineage>
</organism>
<evidence type="ECO:0000313" key="3">
    <source>
        <dbReference type="Proteomes" id="UP000776983"/>
    </source>
</evidence>
<dbReference type="EMBL" id="JACDXW010000001">
    <property type="protein sequence ID" value="MCB5362382.1"/>
    <property type="molecule type" value="Genomic_DNA"/>
</dbReference>
<feature type="domain" description="Bacteriophage T5 Orf172 DNA-binding" evidence="1">
    <location>
        <begin position="9"/>
        <end position="89"/>
    </location>
</feature>
<dbReference type="InterPro" id="IPR018306">
    <property type="entry name" value="Phage_T5_Orf172_DNA-bd"/>
</dbReference>
<evidence type="ECO:0000259" key="1">
    <source>
        <dbReference type="Pfam" id="PF10544"/>
    </source>
</evidence>
<sequence length="290" mass="33723">MTVPSQAAYLYLLVFPEKKVVKVGKANDILNRLATLKRWWGEPDYDASYCVKAEESLVFRLERALHCFLDEFDSPEDSGDGHTELFRMEALPIALRHLELYISNKKPGSYELTKGIPRALAMPKQNSKYDLRAYERFSKRGRLALDSLDDTLRQLRYLHRWVALLLRWQHKIQYQWDVTDDIIFFRARSKQLHLMYSKVLWPALSYHVSGFQGGFHGVNLCSFCSSGDVNQFEISTKLLPDGERRPDVLELLLAQAVQWINVLPRRSAAAFEEIPRLNISLHDFFEKQDA</sequence>
<dbReference type="Proteomes" id="UP000776983">
    <property type="component" value="Unassembled WGS sequence"/>
</dbReference>
<evidence type="ECO:0000313" key="2">
    <source>
        <dbReference type="EMBL" id="MCB5362382.1"/>
    </source>
</evidence>
<proteinExistence type="predicted"/>
<gene>
    <name evidence="2" type="ORF">H0484_01245</name>
</gene>
<dbReference type="RefSeq" id="WP_226952620.1">
    <property type="nucleotide sequence ID" value="NZ_JACDXW010000001.1"/>
</dbReference>
<dbReference type="Pfam" id="PF10544">
    <property type="entry name" value="T5orf172"/>
    <property type="match status" value="1"/>
</dbReference>
<keyword evidence="3" id="KW-1185">Reference proteome</keyword>